<dbReference type="PANTHER" id="PTHR33050:SF7">
    <property type="entry name" value="RIBONUCLEASE H"/>
    <property type="match status" value="1"/>
</dbReference>
<dbReference type="InterPro" id="IPR043128">
    <property type="entry name" value="Rev_trsase/Diguanyl_cyclase"/>
</dbReference>
<dbReference type="Proteomes" id="UP000265618">
    <property type="component" value="Unassembled WGS sequence"/>
</dbReference>
<dbReference type="InterPro" id="IPR008593">
    <property type="entry name" value="Dam_MeTrfase"/>
</dbReference>
<dbReference type="Pfam" id="PF05869">
    <property type="entry name" value="Dam"/>
    <property type="match status" value="1"/>
</dbReference>
<feature type="compositionally biased region" description="Polar residues" evidence="1">
    <location>
        <begin position="375"/>
        <end position="386"/>
    </location>
</feature>
<proteinExistence type="predicted"/>
<dbReference type="GO" id="GO:0009007">
    <property type="term" value="F:site-specific DNA-methyltransferase (adenine-specific) activity"/>
    <property type="evidence" value="ECO:0007669"/>
    <property type="project" value="InterPro"/>
</dbReference>
<dbReference type="InterPro" id="IPR052055">
    <property type="entry name" value="Hepadnavirus_pol/RT"/>
</dbReference>
<feature type="compositionally biased region" description="Low complexity" evidence="1">
    <location>
        <begin position="343"/>
        <end position="354"/>
    </location>
</feature>
<reference evidence="3 4" key="1">
    <citation type="journal article" date="2018" name="PLoS ONE">
        <title>The draft genome of Kipferlia bialata reveals reductive genome evolution in fornicate parasites.</title>
        <authorList>
            <person name="Tanifuji G."/>
            <person name="Takabayashi S."/>
            <person name="Kume K."/>
            <person name="Takagi M."/>
            <person name="Nakayama T."/>
            <person name="Kamikawa R."/>
            <person name="Inagaki Y."/>
            <person name="Hashimoto T."/>
        </authorList>
    </citation>
    <scope>NUCLEOTIDE SEQUENCE [LARGE SCALE GENOMIC DNA]</scope>
    <source>
        <strain evidence="3">NY0173</strain>
    </source>
</reference>
<dbReference type="InterPro" id="IPR036397">
    <property type="entry name" value="RNaseH_sf"/>
</dbReference>
<evidence type="ECO:0000313" key="4">
    <source>
        <dbReference type="Proteomes" id="UP000265618"/>
    </source>
</evidence>
<dbReference type="OrthoDB" id="7462124at2759"/>
<dbReference type="GO" id="GO:0009307">
    <property type="term" value="P:DNA restriction-modification system"/>
    <property type="evidence" value="ECO:0007669"/>
    <property type="project" value="InterPro"/>
</dbReference>
<feature type="non-terminal residue" evidence="3">
    <location>
        <position position="1"/>
    </location>
</feature>
<dbReference type="CDD" id="cd09275">
    <property type="entry name" value="RNase_HI_RT_DIRS1"/>
    <property type="match status" value="1"/>
</dbReference>
<evidence type="ECO:0000313" key="3">
    <source>
        <dbReference type="EMBL" id="GIQ87702.1"/>
    </source>
</evidence>
<dbReference type="PANTHER" id="PTHR33050">
    <property type="entry name" value="REVERSE TRANSCRIPTASE DOMAIN-CONTAINING PROTEIN"/>
    <property type="match status" value="1"/>
</dbReference>
<gene>
    <name evidence="3" type="ORF">KIPB_009797</name>
</gene>
<dbReference type="GO" id="GO:0003677">
    <property type="term" value="F:DNA binding"/>
    <property type="evidence" value="ECO:0007669"/>
    <property type="project" value="InterPro"/>
</dbReference>
<dbReference type="Gene3D" id="3.30.70.270">
    <property type="match status" value="1"/>
</dbReference>
<comment type="caution">
    <text evidence="3">The sequence shown here is derived from an EMBL/GenBank/DDBJ whole genome shotgun (WGS) entry which is preliminary data.</text>
</comment>
<dbReference type="Gene3D" id="3.30.420.10">
    <property type="entry name" value="Ribonuclease H-like superfamily/Ribonuclease H"/>
    <property type="match status" value="1"/>
</dbReference>
<organism evidence="3 4">
    <name type="scientific">Kipferlia bialata</name>
    <dbReference type="NCBI Taxonomy" id="797122"/>
    <lineage>
        <taxon>Eukaryota</taxon>
        <taxon>Metamonada</taxon>
        <taxon>Carpediemonas-like organisms</taxon>
        <taxon>Kipferlia</taxon>
    </lineage>
</organism>
<sequence length="1261" mass="140643">FALQQQRPMPGMQPGMHPGMHPGMQPGMHPGMQAGYGHMQPYAAPYPMQSQRAQRMGQQRSPQYQQLQMAFQPQYPQQLALNGQGFPFPQPFEETEIPPELRRYMAVSDVLLNRKEERDSSGYIAMDAPLDVSDKVSGYTHVFKGKSKHEPSRYDRLILRIIPLIPRSLPREDALVFVAQLLMAFDEQRAYLHVFEATDWDHMAAEEFLETAMSPERRDKPLKRTVRRFLKDRIHENKVEKKKTGKAKENKSGACSSIVDSASLLPLSATRTEATHPSIPTPQRAVSRVLLDAETRRISINTRGLVMGHQSPPGVVPEPEPVVAHPSVSGEAVSYPETESESESVPAPEAPQSEGSDDSYDWVDQGPLKPFRPSPRQSRGQVQTGSGLDVEGVARLDGGGCLHDGLQHAALRRATEEVMREVRDMLRNGVIERVDSAQVSVGLFLVDKPKAPGQYRPIVDLRYTNRYMQKQRFRLLAFQALEALRPKDWPFMRVDLRKGYWQVLIRPEDRQFTGIRVGGVTYVHRALCFGASVAPVTFQSITEELARLVVRKAGVGVIIVYLDDFLLLAPSVRELLLLRGVFNDLCARCGAILALDKSDSEPMYRGVWLGTGVDTKKGLFYVDPDKATSLLSLLRPMVSKGVTTQGKLRSLVGKLTFCHRAYAPALVHTKLLLSLLVRGERDSAKVPLLPQHIARVHHWIRTLKGGASRSFLTPPFTAVITTDAATGEEGRKAGLGGQLRIGERTWSFSEPFPDSHSGAHINVLEAQAILRAVRLWASKLRGRGVVIRSDNSTAVHCINRGGSRAPRVQEVAEDIWQQAAAIDCRFVARHVAGQLNVGADIASRFRVLEGATPEAVIRQMEERWGTLEVDRFASLDNHRFRLFQTRQEDALTWDWRGWRNFVAPPWSLLGEVVTALAEWVRPPSGDQRDQESGQYHLDPSMAVVLTPRWERQPWFALLRRLAVDWLDLEVQDGGEWDRRYKSSSTIPSTVGAVRKLYRGGEDNSPSALFSERRVRELVSEKVGRVQGNTLTNFISDLRRGAKALGTALPLPEGFVKAAARAANDAIPMRFPREKHAYSVSLVQAFVCRIVEESGGVEAAAASKTGRLALLATMALGTAARVGDLLKLQQNCVRQVDDRSVRFVLRGVRSAKADHAHEGEVGFMRFPIWGQVDTWALFVLLWRDTPPEGLLFHRGQRRQSEGGIELAETGSAWAEDFTTAAKRLGLIGQGERIQVHGFRRGALLGFERGIWGARPHGIRVIG</sequence>
<evidence type="ECO:0000256" key="1">
    <source>
        <dbReference type="SAM" id="MobiDB-lite"/>
    </source>
</evidence>
<dbReference type="PROSITE" id="PS50878">
    <property type="entry name" value="RT_POL"/>
    <property type="match status" value="1"/>
</dbReference>
<name>A0A9K3GLW9_9EUKA</name>
<dbReference type="AlphaFoldDB" id="A0A9K3GLW9"/>
<evidence type="ECO:0000259" key="2">
    <source>
        <dbReference type="PROSITE" id="PS50878"/>
    </source>
</evidence>
<dbReference type="InterPro" id="IPR000477">
    <property type="entry name" value="RT_dom"/>
</dbReference>
<dbReference type="InterPro" id="IPR043502">
    <property type="entry name" value="DNA/RNA_pol_sf"/>
</dbReference>
<keyword evidence="4" id="KW-1185">Reference proteome</keyword>
<feature type="domain" description="Reverse transcriptase" evidence="2">
    <location>
        <begin position="427"/>
        <end position="613"/>
    </location>
</feature>
<dbReference type="EMBL" id="BDIP01003437">
    <property type="protein sequence ID" value="GIQ87702.1"/>
    <property type="molecule type" value="Genomic_DNA"/>
</dbReference>
<protein>
    <submittedName>
        <fullName evidence="3">DNA N-6-adenine-methyltransferase</fullName>
    </submittedName>
</protein>
<accession>A0A9K3GLW9</accession>
<feature type="region of interest" description="Disordered" evidence="1">
    <location>
        <begin position="304"/>
        <end position="387"/>
    </location>
</feature>
<dbReference type="SUPFAM" id="SSF56672">
    <property type="entry name" value="DNA/RNA polymerases"/>
    <property type="match status" value="1"/>
</dbReference>
<dbReference type="Pfam" id="PF00078">
    <property type="entry name" value="RVT_1"/>
    <property type="match status" value="1"/>
</dbReference>
<dbReference type="Gene3D" id="3.10.10.10">
    <property type="entry name" value="HIV Type 1 Reverse Transcriptase, subunit A, domain 1"/>
    <property type="match status" value="1"/>
</dbReference>